<dbReference type="SUPFAM" id="SSF46785">
    <property type="entry name" value="Winged helix' DNA-binding domain"/>
    <property type="match status" value="1"/>
</dbReference>
<dbReference type="PRINTS" id="PR00039">
    <property type="entry name" value="HTHLYSR"/>
</dbReference>
<gene>
    <name evidence="6" type="ORF">IV56_GL000592</name>
</gene>
<feature type="domain" description="HTH lysR-type" evidence="5">
    <location>
        <begin position="1"/>
        <end position="58"/>
    </location>
</feature>
<dbReference type="InterPro" id="IPR000847">
    <property type="entry name" value="LysR_HTH_N"/>
</dbReference>
<evidence type="ECO:0000256" key="2">
    <source>
        <dbReference type="ARBA" id="ARBA00023015"/>
    </source>
</evidence>
<keyword evidence="3" id="KW-0238">DNA-binding</keyword>
<dbReference type="InterPro" id="IPR036390">
    <property type="entry name" value="WH_DNA-bd_sf"/>
</dbReference>
<organism evidence="6 7">
    <name type="scientific">Lacticaseibacillus saniviri JCM 17471 = DSM 24301</name>
    <dbReference type="NCBI Taxonomy" id="1293598"/>
    <lineage>
        <taxon>Bacteria</taxon>
        <taxon>Bacillati</taxon>
        <taxon>Bacillota</taxon>
        <taxon>Bacilli</taxon>
        <taxon>Lactobacillales</taxon>
        <taxon>Lactobacillaceae</taxon>
        <taxon>Lacticaseibacillus</taxon>
    </lineage>
</organism>
<protein>
    <submittedName>
        <fullName evidence="6">Transcription regulator</fullName>
    </submittedName>
</protein>
<dbReference type="InterPro" id="IPR005119">
    <property type="entry name" value="LysR_subst-bd"/>
</dbReference>
<dbReference type="GO" id="GO:0000976">
    <property type="term" value="F:transcription cis-regulatory region binding"/>
    <property type="evidence" value="ECO:0007669"/>
    <property type="project" value="TreeGrafter"/>
</dbReference>
<dbReference type="Gene3D" id="3.40.190.10">
    <property type="entry name" value="Periplasmic binding protein-like II"/>
    <property type="match status" value="2"/>
</dbReference>
<keyword evidence="4" id="KW-0804">Transcription</keyword>
<comment type="similarity">
    <text evidence="1">Belongs to the LysR transcriptional regulatory family.</text>
</comment>
<dbReference type="STRING" id="1293598.IV56_GL000592"/>
<evidence type="ECO:0000256" key="3">
    <source>
        <dbReference type="ARBA" id="ARBA00023125"/>
    </source>
</evidence>
<dbReference type="GO" id="GO:0003700">
    <property type="term" value="F:DNA-binding transcription factor activity"/>
    <property type="evidence" value="ECO:0007669"/>
    <property type="project" value="InterPro"/>
</dbReference>
<dbReference type="PANTHER" id="PTHR30126:SF40">
    <property type="entry name" value="HTH-TYPE TRANSCRIPTIONAL REGULATOR GLTR"/>
    <property type="match status" value="1"/>
</dbReference>
<dbReference type="FunFam" id="1.10.10.10:FF:000001">
    <property type="entry name" value="LysR family transcriptional regulator"/>
    <property type="match status" value="1"/>
</dbReference>
<dbReference type="PANTHER" id="PTHR30126">
    <property type="entry name" value="HTH-TYPE TRANSCRIPTIONAL REGULATOR"/>
    <property type="match status" value="1"/>
</dbReference>
<name>A0A0R2MU00_9LACO</name>
<sequence length="269" mass="30458">MFKLLTTFIAVYEQRSFSLAARELYISQPTVSAQIQQLEASLGVQLFDRDGRKSIQATAAGDYFYRHAQQLLHQWQQLEQDIQVVHQQRTPLRFGTSQTTATILLPQLLPDLSTALPNIEWRIHVANSEAILNGIRHQQLDLGIIEKPLVAPDVQRIVFGGDTLSHVGQLDAPWLVREAGSGVGYYTRRYWEQHNLNPDNVIEVDASSVLLELLAQGFGQSLISKSTIPPNVPVHHNSDVTRQFYLVYDREPSQTVTRVVQRLLADKEQ</sequence>
<evidence type="ECO:0000313" key="6">
    <source>
        <dbReference type="EMBL" id="KRO16905.1"/>
    </source>
</evidence>
<dbReference type="PATRIC" id="fig|1293598.4.peg.634"/>
<dbReference type="Gene3D" id="1.10.10.10">
    <property type="entry name" value="Winged helix-like DNA-binding domain superfamily/Winged helix DNA-binding domain"/>
    <property type="match status" value="1"/>
</dbReference>
<proteinExistence type="inferred from homology"/>
<dbReference type="EMBL" id="JQCE01000027">
    <property type="protein sequence ID" value="KRO16905.1"/>
    <property type="molecule type" value="Genomic_DNA"/>
</dbReference>
<dbReference type="Pfam" id="PF03466">
    <property type="entry name" value="LysR_substrate"/>
    <property type="match status" value="1"/>
</dbReference>
<dbReference type="AlphaFoldDB" id="A0A0R2MU00"/>
<dbReference type="SUPFAM" id="SSF53850">
    <property type="entry name" value="Periplasmic binding protein-like II"/>
    <property type="match status" value="1"/>
</dbReference>
<evidence type="ECO:0000313" key="7">
    <source>
        <dbReference type="Proteomes" id="UP000050969"/>
    </source>
</evidence>
<dbReference type="RefSeq" id="WP_054777140.1">
    <property type="nucleotide sequence ID" value="NZ_BBBX01000008.1"/>
</dbReference>
<dbReference type="InterPro" id="IPR036388">
    <property type="entry name" value="WH-like_DNA-bd_sf"/>
</dbReference>
<accession>A0A0R2MU00</accession>
<dbReference type="OrthoDB" id="9785745at2"/>
<comment type="caution">
    <text evidence="6">The sequence shown here is derived from an EMBL/GenBank/DDBJ whole genome shotgun (WGS) entry which is preliminary data.</text>
</comment>
<evidence type="ECO:0000256" key="1">
    <source>
        <dbReference type="ARBA" id="ARBA00009437"/>
    </source>
</evidence>
<evidence type="ECO:0000259" key="5">
    <source>
        <dbReference type="PROSITE" id="PS50931"/>
    </source>
</evidence>
<keyword evidence="2" id="KW-0805">Transcription regulation</keyword>
<evidence type="ECO:0000256" key="4">
    <source>
        <dbReference type="ARBA" id="ARBA00023163"/>
    </source>
</evidence>
<dbReference type="Pfam" id="PF00126">
    <property type="entry name" value="HTH_1"/>
    <property type="match status" value="1"/>
</dbReference>
<dbReference type="PROSITE" id="PS50931">
    <property type="entry name" value="HTH_LYSR"/>
    <property type="match status" value="1"/>
</dbReference>
<reference evidence="6 7" key="1">
    <citation type="journal article" date="2015" name="Genome Announc.">
        <title>Expanding the biotechnology potential of lactobacilli through comparative genomics of 213 strains and associated genera.</title>
        <authorList>
            <person name="Sun Z."/>
            <person name="Harris H.M."/>
            <person name="McCann A."/>
            <person name="Guo C."/>
            <person name="Argimon S."/>
            <person name="Zhang W."/>
            <person name="Yang X."/>
            <person name="Jeffery I.B."/>
            <person name="Cooney J.C."/>
            <person name="Kagawa T.F."/>
            <person name="Liu W."/>
            <person name="Song Y."/>
            <person name="Salvetti E."/>
            <person name="Wrobel A."/>
            <person name="Rasinkangas P."/>
            <person name="Parkhill J."/>
            <person name="Rea M.C."/>
            <person name="O'Sullivan O."/>
            <person name="Ritari J."/>
            <person name="Douillard F.P."/>
            <person name="Paul Ross R."/>
            <person name="Yang R."/>
            <person name="Briner A.E."/>
            <person name="Felis G.E."/>
            <person name="de Vos W.M."/>
            <person name="Barrangou R."/>
            <person name="Klaenhammer T.R."/>
            <person name="Caufield P.W."/>
            <person name="Cui Y."/>
            <person name="Zhang H."/>
            <person name="O'Toole P.W."/>
        </authorList>
    </citation>
    <scope>NUCLEOTIDE SEQUENCE [LARGE SCALE GENOMIC DNA]</scope>
    <source>
        <strain evidence="6 7">DSM 24301</strain>
    </source>
</reference>
<keyword evidence="7" id="KW-1185">Reference proteome</keyword>
<dbReference type="Proteomes" id="UP000050969">
    <property type="component" value="Unassembled WGS sequence"/>
</dbReference>